<gene>
    <name evidence="3" type="ORF">Pan265_27180</name>
</gene>
<feature type="transmembrane region" description="Helical" evidence="2">
    <location>
        <begin position="21"/>
        <end position="44"/>
    </location>
</feature>
<dbReference type="RefSeq" id="WP_145446996.1">
    <property type="nucleotide sequence ID" value="NZ_CP036280.1"/>
</dbReference>
<evidence type="ECO:0000256" key="2">
    <source>
        <dbReference type="SAM" id="Phobius"/>
    </source>
</evidence>
<feature type="region of interest" description="Disordered" evidence="1">
    <location>
        <begin position="77"/>
        <end position="99"/>
    </location>
</feature>
<proteinExistence type="predicted"/>
<name>A0A518C0T6_9BACT</name>
<keyword evidence="4" id="KW-1185">Reference proteome</keyword>
<dbReference type="Proteomes" id="UP000320386">
    <property type="component" value="Chromosome"/>
</dbReference>
<sequence>MTSNQPPREEAARPQRSLGRTILTLGIGFVTLLAAVNALTLILYPGLLIYNARQPQTPANTPSAHAYTSRRASIWTENTQPVRRLTNPAPPEPVLRSLT</sequence>
<dbReference type="EMBL" id="CP036280">
    <property type="protein sequence ID" value="QDU72842.1"/>
    <property type="molecule type" value="Genomic_DNA"/>
</dbReference>
<keyword evidence="2" id="KW-1133">Transmembrane helix</keyword>
<evidence type="ECO:0000256" key="1">
    <source>
        <dbReference type="SAM" id="MobiDB-lite"/>
    </source>
</evidence>
<accession>A0A518C0T6</accession>
<reference evidence="3 4" key="1">
    <citation type="submission" date="2019-02" db="EMBL/GenBank/DDBJ databases">
        <title>Deep-cultivation of Planctomycetes and their phenomic and genomic characterization uncovers novel biology.</title>
        <authorList>
            <person name="Wiegand S."/>
            <person name="Jogler M."/>
            <person name="Boedeker C."/>
            <person name="Pinto D."/>
            <person name="Vollmers J."/>
            <person name="Rivas-Marin E."/>
            <person name="Kohn T."/>
            <person name="Peeters S.H."/>
            <person name="Heuer A."/>
            <person name="Rast P."/>
            <person name="Oberbeckmann S."/>
            <person name="Bunk B."/>
            <person name="Jeske O."/>
            <person name="Meyerdierks A."/>
            <person name="Storesund J.E."/>
            <person name="Kallscheuer N."/>
            <person name="Luecker S."/>
            <person name="Lage O.M."/>
            <person name="Pohl T."/>
            <person name="Merkel B.J."/>
            <person name="Hornburger P."/>
            <person name="Mueller R.-W."/>
            <person name="Bruemmer F."/>
            <person name="Labrenz M."/>
            <person name="Spormann A.M."/>
            <person name="Op den Camp H."/>
            <person name="Overmann J."/>
            <person name="Amann R."/>
            <person name="Jetten M.S.M."/>
            <person name="Mascher T."/>
            <person name="Medema M.H."/>
            <person name="Devos D.P."/>
            <person name="Kaster A.-K."/>
            <person name="Ovreas L."/>
            <person name="Rohde M."/>
            <person name="Galperin M.Y."/>
            <person name="Jogler C."/>
        </authorList>
    </citation>
    <scope>NUCLEOTIDE SEQUENCE [LARGE SCALE GENOMIC DNA]</scope>
    <source>
        <strain evidence="3 4">Pan265</strain>
    </source>
</reference>
<organism evidence="3 4">
    <name type="scientific">Mucisphaera calidilacus</name>
    <dbReference type="NCBI Taxonomy" id="2527982"/>
    <lineage>
        <taxon>Bacteria</taxon>
        <taxon>Pseudomonadati</taxon>
        <taxon>Planctomycetota</taxon>
        <taxon>Phycisphaerae</taxon>
        <taxon>Phycisphaerales</taxon>
        <taxon>Phycisphaeraceae</taxon>
        <taxon>Mucisphaera</taxon>
    </lineage>
</organism>
<evidence type="ECO:0000313" key="4">
    <source>
        <dbReference type="Proteomes" id="UP000320386"/>
    </source>
</evidence>
<protein>
    <submittedName>
        <fullName evidence="3">Uncharacterized protein</fullName>
    </submittedName>
</protein>
<keyword evidence="2" id="KW-0812">Transmembrane</keyword>
<keyword evidence="2" id="KW-0472">Membrane</keyword>
<evidence type="ECO:0000313" key="3">
    <source>
        <dbReference type="EMBL" id="QDU72842.1"/>
    </source>
</evidence>
<dbReference type="KEGG" id="mcad:Pan265_27180"/>
<dbReference type="AlphaFoldDB" id="A0A518C0T6"/>